<accession>A0AC34QCJ7</accession>
<dbReference type="Proteomes" id="UP000887576">
    <property type="component" value="Unplaced"/>
</dbReference>
<organism evidence="1 2">
    <name type="scientific">Panagrolaimus sp. JU765</name>
    <dbReference type="NCBI Taxonomy" id="591449"/>
    <lineage>
        <taxon>Eukaryota</taxon>
        <taxon>Metazoa</taxon>
        <taxon>Ecdysozoa</taxon>
        <taxon>Nematoda</taxon>
        <taxon>Chromadorea</taxon>
        <taxon>Rhabditida</taxon>
        <taxon>Tylenchina</taxon>
        <taxon>Panagrolaimomorpha</taxon>
        <taxon>Panagrolaimoidea</taxon>
        <taxon>Panagrolaimidae</taxon>
        <taxon>Panagrolaimus</taxon>
    </lineage>
</organism>
<reference evidence="2" key="1">
    <citation type="submission" date="2022-11" db="UniProtKB">
        <authorList>
            <consortium name="WormBaseParasite"/>
        </authorList>
    </citation>
    <scope>IDENTIFICATION</scope>
</reference>
<evidence type="ECO:0000313" key="1">
    <source>
        <dbReference type="Proteomes" id="UP000887576"/>
    </source>
</evidence>
<sequence length="212" mass="24726">MKDLQQFLQTTKFEKGCEIHSKVQNSEGKKMHIFMTFIDDEHGFEIEIFSTGSLPIIADQKYDGKEKRILNLSVMELLTHFKPLNDAYPWRVPFNVTMKTQPIEPIFSDYLEDVDEDYVLENIKENDWIKINIIPQNIVNVRYSNKINEFATAQERVTFINATLGCQMSIIKAEKLTDTIQNHENGRIPVPDSLRGNNRKRRPPSYLEDESD</sequence>
<proteinExistence type="predicted"/>
<name>A0AC34QCJ7_9BILA</name>
<evidence type="ECO:0000313" key="2">
    <source>
        <dbReference type="WBParaSite" id="JU765_v2.g15078.t1"/>
    </source>
</evidence>
<protein>
    <submittedName>
        <fullName evidence="2">Uncharacterized protein</fullName>
    </submittedName>
</protein>
<dbReference type="WBParaSite" id="JU765_v2.g15078.t1">
    <property type="protein sequence ID" value="JU765_v2.g15078.t1"/>
    <property type="gene ID" value="JU765_v2.g15078"/>
</dbReference>